<dbReference type="Pfam" id="PF21041">
    <property type="entry name" value="XMAP215_CLASP_TOG"/>
    <property type="match status" value="1"/>
</dbReference>
<reference evidence="21" key="2">
    <citation type="submission" date="2025-08" db="UniProtKB">
        <authorList>
            <consortium name="Ensembl"/>
        </authorList>
    </citation>
    <scope>IDENTIFICATION</scope>
</reference>
<keyword evidence="19" id="KW-1133">Transmembrane helix</keyword>
<evidence type="ECO:0000256" key="2">
    <source>
        <dbReference type="ARBA" id="ARBA00004300"/>
    </source>
</evidence>
<keyword evidence="7" id="KW-0963">Cytoplasm</keyword>
<dbReference type="GO" id="GO:0045180">
    <property type="term" value="C:basal cortex"/>
    <property type="evidence" value="ECO:0007669"/>
    <property type="project" value="TreeGrafter"/>
</dbReference>
<feature type="compositionally biased region" description="Low complexity" evidence="18">
    <location>
        <begin position="493"/>
        <end position="512"/>
    </location>
</feature>
<feature type="domain" description="TOG" evidence="20">
    <location>
        <begin position="1251"/>
        <end position="1473"/>
    </location>
</feature>
<reference evidence="21" key="1">
    <citation type="submission" date="2018-09" db="EMBL/GenBank/DDBJ databases">
        <title>Common duck and Muscovy duck high density SNP chip.</title>
        <authorList>
            <person name="Vignal A."/>
            <person name="Thebault N."/>
            <person name="Warren W.C."/>
        </authorList>
    </citation>
    <scope>NUCLEOTIDE SEQUENCE [LARGE SCALE GENOMIC DNA]</scope>
</reference>
<dbReference type="InterPro" id="IPR048491">
    <property type="entry name" value="XMAP215_CLASP_TOG"/>
</dbReference>
<evidence type="ECO:0000256" key="6">
    <source>
        <dbReference type="ARBA" id="ARBA00022454"/>
    </source>
</evidence>
<evidence type="ECO:0000256" key="10">
    <source>
        <dbReference type="ARBA" id="ARBA00022737"/>
    </source>
</evidence>
<dbReference type="SUPFAM" id="SSF48371">
    <property type="entry name" value="ARM repeat"/>
    <property type="match status" value="1"/>
</dbReference>
<keyword evidence="15" id="KW-0131">Cell cycle</keyword>
<keyword evidence="11" id="KW-0498">Mitosis</keyword>
<feature type="region of interest" description="Disordered" evidence="18">
    <location>
        <begin position="781"/>
        <end position="802"/>
    </location>
</feature>
<dbReference type="GO" id="GO:0008017">
    <property type="term" value="F:microtubule binding"/>
    <property type="evidence" value="ECO:0007669"/>
    <property type="project" value="TreeGrafter"/>
</dbReference>
<dbReference type="Proteomes" id="UP000694556">
    <property type="component" value="Chromosome 7"/>
</dbReference>
<keyword evidence="8" id="KW-0132">Cell division</keyword>
<sequence length="1475" mass="163211">MEPSMEYCLAQVLQKDVGKRLQVGQELIDYFSDKHKSADLEHDQTMLDKMVDGLATSWVNSSNYKVVLLGIDILSALVSRLQDRFKAQIGTVLPSLLDRLGDSKDSVREQDQTLLLKIMDQAANPQYVWDRMLGGFKHKNFRTREGICLCLIATLNASGAQSLTLSKIVPHICNLLGDPNSQVRDAAINSLVEIYRHVGERVRADLSKKGLPQSRLNVIFTKFDEVQKSGNMIQSSGDKNFDDEDSVDGNRPSSASSSTSSKTPANSRRVGMGTTRRLGSAPLGSKSSSKLIAYMNLPLCKIYSSRDLEESINKIREILSDDKHDWEQRVSALKKIRSLLLAGAAEYDNFFQHLRLLDGAFKLSAKDLRSQVVREKQDLGVLLLYVKPSHQNSLPRQNHLIRLFVSVALLSVIFIFHIWIMLPSYFRHISVLAETIKKGIHDADSEARIEARKCYWGFHSHFSREAEHLYHTLESSYQKALQSHLKNSDSIVSLPQSDRSSSSSQESLNRPLSAKRSPTGSTTSRASTVSTKSVSTPGSLQRSRSDVDVNAAASAKSKATSSGASTPFSSAAALPPGSYASLDGTTTKTEGRIRTRRQSSGSATSVTSTPADTRGRSRAKVVSQSQRSRSANPAGAGSRSSSPGKLLGSAYGGLSGGTSRVQPVPSSSEKRSKIPRSQGCSRETSPNRIGLARSSRIPRPSMSQGCSRDTSRESSRDTSPARGFPPLDRFGLGQPGRMPASVNAMRVLSTSTDLEAAVADALLLGDSRSKKKPVRRRYEPYGMYSDDDANSDASSACSERSYGSRNGGIPHYLRQTEDVAEVLNHCASSNWSERKEGLIGLQNLLKSQRTLSRVELKRLCEIFTRMFADPHSKVFSMFLETLVDFIIIHKDDLQDWLFVLLTQLLKKMGADLLGSVQAKVQKALDVTRDSFPFDQQFNILMRFIVDQTQTPNLKVKVAILKYIESLARQMDPTDFVNSSETRLAVSRIITWTTEPKSSDVRKAAQIVLISLFELNTPEFTMLLGALPKTFQDGATKLLHNHLKNSSNTSVGSPSNTLGRTPSRHSSSRTSPLTSPTNCSHGGLSPSRFWGWSADGLSKHPPPLSQPNSIPTAPSHKTFRRSYSPSMLDYDTENLNSDEIYSSLRGVTEAIEKFSFRSQEDLNEPIKRDGKKDCDIVSRDGGLAVPTSDVRGSSDIVEGGRMALDNKTSLLNTQPPRAFSGPRAREYNPYPYSDTINTYDKTALKEAVFDDDMDQLRDVPIDHSDLVADLLKELSNHNERVEERKGALLELLKITREDNLGVWEEHFKTILLLLLETLGDKDHSIRALALRVLREILRNQPARFKNYAELTIMKTLEAHKDSHKEVVRAAEEAASTLASSIHPEQCIKVLCPIIQTADYPINLAAIKMQTKVIERISKESLHQLLPDIIPGLLQGYDNTESSVRKASVFCLVAIYSVIGEELKPHLAQLTGSKVWE</sequence>
<dbReference type="PANTHER" id="PTHR21567:SF28">
    <property type="entry name" value="CLIP-ASSOCIATING PROTEIN 1"/>
    <property type="match status" value="1"/>
</dbReference>
<dbReference type="Ensembl" id="ENSCMMT00000031340.1">
    <property type="protein sequence ID" value="ENSCMMP00000028747.1"/>
    <property type="gene ID" value="ENSCMMG00000017456.1"/>
</dbReference>
<dbReference type="FunFam" id="1.25.10.10:FF:000031">
    <property type="entry name" value="CLIP-associating protein 1 isoform 2"/>
    <property type="match status" value="1"/>
</dbReference>
<comment type="similarity">
    <text evidence="5">Belongs to the CLASP family.</text>
</comment>
<name>A0A8C3D4D6_CAIMO</name>
<keyword evidence="12" id="KW-0995">Kinetochore</keyword>
<keyword evidence="19" id="KW-0472">Membrane</keyword>
<protein>
    <submittedName>
        <fullName evidence="21">Cytoplasmic linker associated protein 1</fullName>
    </submittedName>
</protein>
<evidence type="ECO:0000256" key="8">
    <source>
        <dbReference type="ARBA" id="ARBA00022618"/>
    </source>
</evidence>
<evidence type="ECO:0000313" key="21">
    <source>
        <dbReference type="Ensembl" id="ENSCMMP00000028747.1"/>
    </source>
</evidence>
<keyword evidence="22" id="KW-1185">Reference proteome</keyword>
<keyword evidence="6" id="KW-0158">Chromosome</keyword>
<keyword evidence="10" id="KW-0677">Repeat</keyword>
<dbReference type="PANTHER" id="PTHR21567">
    <property type="entry name" value="CLASP"/>
    <property type="match status" value="1"/>
</dbReference>
<feature type="compositionally biased region" description="Low complexity" evidence="18">
    <location>
        <begin position="551"/>
        <end position="566"/>
    </location>
</feature>
<reference evidence="21" key="3">
    <citation type="submission" date="2025-09" db="UniProtKB">
        <authorList>
            <consortium name="Ensembl"/>
        </authorList>
    </citation>
    <scope>IDENTIFICATION</scope>
</reference>
<dbReference type="GO" id="GO:0000776">
    <property type="term" value="C:kinetochore"/>
    <property type="evidence" value="ECO:0007669"/>
    <property type="project" value="UniProtKB-KW"/>
</dbReference>
<evidence type="ECO:0000256" key="12">
    <source>
        <dbReference type="ARBA" id="ARBA00022838"/>
    </source>
</evidence>
<feature type="compositionally biased region" description="Polar residues" evidence="18">
    <location>
        <begin position="1043"/>
        <end position="1058"/>
    </location>
</feature>
<dbReference type="GO" id="GO:0090307">
    <property type="term" value="P:mitotic spindle assembly"/>
    <property type="evidence" value="ECO:0007669"/>
    <property type="project" value="TreeGrafter"/>
</dbReference>
<accession>A0A8C3D4D6</accession>
<feature type="compositionally biased region" description="Low complexity" evidence="18">
    <location>
        <begin position="1067"/>
        <end position="1076"/>
    </location>
</feature>
<evidence type="ECO:0000256" key="5">
    <source>
        <dbReference type="ARBA" id="ARBA00009549"/>
    </source>
</evidence>
<dbReference type="GO" id="GO:0007026">
    <property type="term" value="P:negative regulation of microtubule depolymerization"/>
    <property type="evidence" value="ECO:0007669"/>
    <property type="project" value="UniProtKB-ARBA"/>
</dbReference>
<feature type="compositionally biased region" description="Low complexity" evidence="18">
    <location>
        <begin position="250"/>
        <end position="268"/>
    </location>
</feature>
<evidence type="ECO:0000313" key="22">
    <source>
        <dbReference type="Proteomes" id="UP000694556"/>
    </source>
</evidence>
<dbReference type="SMART" id="SM01349">
    <property type="entry name" value="TOG"/>
    <property type="match status" value="3"/>
</dbReference>
<keyword evidence="13" id="KW-0333">Golgi apparatus</keyword>
<dbReference type="GO" id="GO:0051301">
    <property type="term" value="P:cell division"/>
    <property type="evidence" value="ECO:0007669"/>
    <property type="project" value="UniProtKB-KW"/>
</dbReference>
<evidence type="ECO:0000256" key="15">
    <source>
        <dbReference type="ARBA" id="ARBA00023306"/>
    </source>
</evidence>
<keyword evidence="9" id="KW-0493">Microtubule</keyword>
<feature type="repeat" description="HEAT" evidence="17">
    <location>
        <begin position="168"/>
        <end position="206"/>
    </location>
</feature>
<organism evidence="21 22">
    <name type="scientific">Cairina moschata</name>
    <name type="common">Muscovy duck</name>
    <dbReference type="NCBI Taxonomy" id="8855"/>
    <lineage>
        <taxon>Eukaryota</taxon>
        <taxon>Metazoa</taxon>
        <taxon>Chordata</taxon>
        <taxon>Craniata</taxon>
        <taxon>Vertebrata</taxon>
        <taxon>Euteleostomi</taxon>
        <taxon>Archelosauria</taxon>
        <taxon>Archosauria</taxon>
        <taxon>Dinosauria</taxon>
        <taxon>Saurischia</taxon>
        <taxon>Theropoda</taxon>
        <taxon>Coelurosauria</taxon>
        <taxon>Aves</taxon>
        <taxon>Neognathae</taxon>
        <taxon>Galloanserae</taxon>
        <taxon>Anseriformes</taxon>
        <taxon>Anatidae</taxon>
        <taxon>Anatinae</taxon>
        <taxon>Cairina</taxon>
    </lineage>
</organism>
<feature type="region of interest" description="Disordered" evidence="18">
    <location>
        <begin position="1097"/>
        <end position="1119"/>
    </location>
</feature>
<evidence type="ECO:0000256" key="16">
    <source>
        <dbReference type="ARBA" id="ARBA00023328"/>
    </source>
</evidence>
<feature type="region of interest" description="Disordered" evidence="18">
    <location>
        <begin position="1210"/>
        <end position="1231"/>
    </location>
</feature>
<feature type="compositionally biased region" description="Polar residues" evidence="18">
    <location>
        <begin position="516"/>
        <end position="542"/>
    </location>
</feature>
<evidence type="ECO:0000256" key="3">
    <source>
        <dbReference type="ARBA" id="ARBA00004601"/>
    </source>
</evidence>
<evidence type="ECO:0000256" key="11">
    <source>
        <dbReference type="ARBA" id="ARBA00022776"/>
    </source>
</evidence>
<dbReference type="InterPro" id="IPR021133">
    <property type="entry name" value="HEAT_type_2"/>
</dbReference>
<dbReference type="InterPro" id="IPR057546">
    <property type="entry name" value="HEAT_GCN1"/>
</dbReference>
<dbReference type="GO" id="GO:0072686">
    <property type="term" value="C:mitotic spindle"/>
    <property type="evidence" value="ECO:0007669"/>
    <property type="project" value="TreeGrafter"/>
</dbReference>
<dbReference type="Pfam" id="PF23271">
    <property type="entry name" value="HEAT_GCN1"/>
    <property type="match status" value="1"/>
</dbReference>
<dbReference type="Pfam" id="PF12348">
    <property type="entry name" value="CLASP_N"/>
    <property type="match status" value="1"/>
</dbReference>
<dbReference type="GO" id="GO:0005881">
    <property type="term" value="C:cytoplasmic microtubule"/>
    <property type="evidence" value="ECO:0007669"/>
    <property type="project" value="TreeGrafter"/>
</dbReference>
<feature type="domain" description="TOG" evidence="20">
    <location>
        <begin position="1"/>
        <end position="232"/>
    </location>
</feature>
<dbReference type="GO" id="GO:0005794">
    <property type="term" value="C:Golgi apparatus"/>
    <property type="evidence" value="ECO:0007669"/>
    <property type="project" value="UniProtKB-SubCell"/>
</dbReference>
<evidence type="ECO:0000256" key="1">
    <source>
        <dbReference type="ARBA" id="ARBA00004186"/>
    </source>
</evidence>
<dbReference type="GO" id="GO:0005876">
    <property type="term" value="C:spindle microtubule"/>
    <property type="evidence" value="ECO:0007669"/>
    <property type="project" value="TreeGrafter"/>
</dbReference>
<dbReference type="GO" id="GO:0005813">
    <property type="term" value="C:centrosome"/>
    <property type="evidence" value="ECO:0007669"/>
    <property type="project" value="UniProtKB-SubCell"/>
</dbReference>
<dbReference type="FunFam" id="1.25.10.10:FF:000006">
    <property type="entry name" value="CLIP-associating protein 1 isoform 2"/>
    <property type="match status" value="1"/>
</dbReference>
<evidence type="ECO:0000256" key="4">
    <source>
        <dbReference type="ARBA" id="ARBA00004629"/>
    </source>
</evidence>
<feature type="compositionally biased region" description="Polar residues" evidence="18">
    <location>
        <begin position="678"/>
        <end position="687"/>
    </location>
</feature>
<evidence type="ECO:0000256" key="18">
    <source>
        <dbReference type="SAM" id="MobiDB-lite"/>
    </source>
</evidence>
<feature type="region of interest" description="Disordered" evidence="18">
    <location>
        <begin position="231"/>
        <end position="284"/>
    </location>
</feature>
<feature type="compositionally biased region" description="Low complexity" evidence="18">
    <location>
        <begin position="627"/>
        <end position="649"/>
    </location>
</feature>
<comment type="subcellular location">
    <subcellularLocation>
        <location evidence="4">Chromosome</location>
        <location evidence="4">Centromere</location>
        <location evidence="4">Kinetochore</location>
    </subcellularLocation>
    <subcellularLocation>
        <location evidence="2">Cytoplasm</location>
        <location evidence="2">Cytoskeleton</location>
        <location evidence="2">Microtubule organizing center</location>
        <location evidence="2">Centrosome</location>
    </subcellularLocation>
    <subcellularLocation>
        <location evidence="1">Cytoplasm</location>
        <location evidence="1">Cytoskeleton</location>
        <location evidence="1">Spindle</location>
    </subcellularLocation>
    <subcellularLocation>
        <location evidence="3">Golgi apparatus</location>
        <location evidence="3">trans-Golgi network</location>
    </subcellularLocation>
</comment>
<evidence type="ECO:0000256" key="17">
    <source>
        <dbReference type="PROSITE-ProRule" id="PRU00103"/>
    </source>
</evidence>
<feature type="compositionally biased region" description="Polar residues" evidence="18">
    <location>
        <begin position="598"/>
        <end position="611"/>
    </location>
</feature>
<keyword evidence="16" id="KW-0137">Centromere</keyword>
<evidence type="ECO:0000256" key="14">
    <source>
        <dbReference type="ARBA" id="ARBA00023212"/>
    </source>
</evidence>
<evidence type="ECO:0000256" key="7">
    <source>
        <dbReference type="ARBA" id="ARBA00022490"/>
    </source>
</evidence>
<dbReference type="Gene3D" id="1.25.10.10">
    <property type="entry name" value="Leucine-rich Repeat Variant"/>
    <property type="match status" value="5"/>
</dbReference>
<dbReference type="InterPro" id="IPR024395">
    <property type="entry name" value="CLASP_N_dom"/>
</dbReference>
<feature type="domain" description="TOG" evidence="20">
    <location>
        <begin position="811"/>
        <end position="1048"/>
    </location>
</feature>
<dbReference type="InterPro" id="IPR016024">
    <property type="entry name" value="ARM-type_fold"/>
</dbReference>
<dbReference type="GO" id="GO:0043515">
    <property type="term" value="F:kinetochore binding"/>
    <property type="evidence" value="ECO:0007669"/>
    <property type="project" value="TreeGrafter"/>
</dbReference>
<dbReference type="FunFam" id="1.25.10.10:FF:000001">
    <property type="entry name" value="CLIP-associating protein 1 isoform 2"/>
    <property type="match status" value="1"/>
</dbReference>
<evidence type="ECO:0000256" key="19">
    <source>
        <dbReference type="SAM" id="Phobius"/>
    </source>
</evidence>
<proteinExistence type="inferred from homology"/>
<evidence type="ECO:0000259" key="20">
    <source>
        <dbReference type="SMART" id="SM01349"/>
    </source>
</evidence>
<feature type="region of interest" description="Disordered" evidence="18">
    <location>
        <begin position="492"/>
        <end position="735"/>
    </location>
</feature>
<dbReference type="GO" id="GO:0040001">
    <property type="term" value="P:establishment of mitotic spindle localization"/>
    <property type="evidence" value="ECO:0007669"/>
    <property type="project" value="TreeGrafter"/>
</dbReference>
<evidence type="ECO:0000256" key="13">
    <source>
        <dbReference type="ARBA" id="ARBA00023034"/>
    </source>
</evidence>
<keyword evidence="14" id="KW-0206">Cytoskeleton</keyword>
<dbReference type="Pfam" id="PF21040">
    <property type="entry name" value="CEP104-like_TOG"/>
    <property type="match status" value="1"/>
</dbReference>
<dbReference type="InterPro" id="IPR011989">
    <property type="entry name" value="ARM-like"/>
</dbReference>
<feature type="region of interest" description="Disordered" evidence="18">
    <location>
        <begin position="1042"/>
        <end position="1081"/>
    </location>
</feature>
<feature type="transmembrane region" description="Helical" evidence="19">
    <location>
        <begin position="400"/>
        <end position="422"/>
    </location>
</feature>
<dbReference type="PROSITE" id="PS50077">
    <property type="entry name" value="HEAT_REPEAT"/>
    <property type="match status" value="1"/>
</dbReference>
<keyword evidence="19" id="KW-0812">Transmembrane</keyword>
<evidence type="ECO:0000256" key="9">
    <source>
        <dbReference type="ARBA" id="ARBA00022701"/>
    </source>
</evidence>
<dbReference type="InterPro" id="IPR034085">
    <property type="entry name" value="TOG"/>
</dbReference>